<sequence>MNSSFDSILLSHDMKDDLSCGYVGDQCLCGCWEDAMATNRYARAMSKKSTGSSAFQNELRKSDSDDSSTCSTGTTMDDDESIADMFLDDVDEDSSDSGEKTKCYKISVFNKGEPQQGESNHDDTVLRFKIAVEGSRGMYLSDIDVLVQHVQELIMDDQNVQFEAHFLDSSLVVSGNAEDVLRVIKDCDAQASSIQ</sequence>
<reference evidence="2" key="1">
    <citation type="submission" date="2020-06" db="EMBL/GenBank/DDBJ databases">
        <authorList>
            <consortium name="Plant Systems Biology data submission"/>
        </authorList>
    </citation>
    <scope>NUCLEOTIDE SEQUENCE</scope>
    <source>
        <strain evidence="2">D6</strain>
    </source>
</reference>
<dbReference type="EMBL" id="CAICTM010002997">
    <property type="protein sequence ID" value="CAB9530706.1"/>
    <property type="molecule type" value="Genomic_DNA"/>
</dbReference>
<evidence type="ECO:0000256" key="1">
    <source>
        <dbReference type="SAM" id="MobiDB-lite"/>
    </source>
</evidence>
<dbReference type="AlphaFoldDB" id="A0A9N8F0P9"/>
<evidence type="ECO:0000313" key="2">
    <source>
        <dbReference type="EMBL" id="CAB9530706.1"/>
    </source>
</evidence>
<organism evidence="2 3">
    <name type="scientific">Seminavis robusta</name>
    <dbReference type="NCBI Taxonomy" id="568900"/>
    <lineage>
        <taxon>Eukaryota</taxon>
        <taxon>Sar</taxon>
        <taxon>Stramenopiles</taxon>
        <taxon>Ochrophyta</taxon>
        <taxon>Bacillariophyta</taxon>
        <taxon>Bacillariophyceae</taxon>
        <taxon>Bacillariophycidae</taxon>
        <taxon>Naviculales</taxon>
        <taxon>Naviculaceae</taxon>
        <taxon>Seminavis</taxon>
    </lineage>
</organism>
<accession>A0A9N8F0P9</accession>
<gene>
    <name evidence="2" type="ORF">SEMRO_2999_G341900.1</name>
</gene>
<evidence type="ECO:0000313" key="3">
    <source>
        <dbReference type="Proteomes" id="UP001153069"/>
    </source>
</evidence>
<keyword evidence="3" id="KW-1185">Reference proteome</keyword>
<feature type="region of interest" description="Disordered" evidence="1">
    <location>
        <begin position="52"/>
        <end position="78"/>
    </location>
</feature>
<name>A0A9N8F0P9_9STRA</name>
<dbReference type="Proteomes" id="UP001153069">
    <property type="component" value="Unassembled WGS sequence"/>
</dbReference>
<protein>
    <submittedName>
        <fullName evidence="2">Uncharacterized protein</fullName>
    </submittedName>
</protein>
<comment type="caution">
    <text evidence="2">The sequence shown here is derived from an EMBL/GenBank/DDBJ whole genome shotgun (WGS) entry which is preliminary data.</text>
</comment>
<proteinExistence type="predicted"/>